<dbReference type="SUPFAM" id="SSF56112">
    <property type="entry name" value="Protein kinase-like (PK-like)"/>
    <property type="match status" value="1"/>
</dbReference>
<gene>
    <name evidence="7" type="ORF">LNV07_11040</name>
</gene>
<dbReference type="Proteomes" id="UP001209701">
    <property type="component" value="Unassembled WGS sequence"/>
</dbReference>
<keyword evidence="2" id="KW-0547">Nucleotide-binding</keyword>
<keyword evidence="8" id="KW-1185">Reference proteome</keyword>
<evidence type="ECO:0000313" key="7">
    <source>
        <dbReference type="EMBL" id="MCV2368624.1"/>
    </source>
</evidence>
<evidence type="ECO:0000256" key="3">
    <source>
        <dbReference type="ARBA" id="ARBA00022777"/>
    </source>
</evidence>
<keyword evidence="4" id="KW-0067">ATP-binding</keyword>
<dbReference type="PANTHER" id="PTHR43289:SF6">
    <property type="entry name" value="SERINE_THREONINE-PROTEIN KINASE NEKL-3"/>
    <property type="match status" value="1"/>
</dbReference>
<evidence type="ECO:0000256" key="5">
    <source>
        <dbReference type="SAM" id="MobiDB-lite"/>
    </source>
</evidence>
<dbReference type="Gene3D" id="1.10.510.10">
    <property type="entry name" value="Transferase(Phosphotransferase) domain 1"/>
    <property type="match status" value="1"/>
</dbReference>
<evidence type="ECO:0000259" key="6">
    <source>
        <dbReference type="PROSITE" id="PS50011"/>
    </source>
</evidence>
<feature type="compositionally biased region" description="Basic and acidic residues" evidence="5">
    <location>
        <begin position="382"/>
        <end position="394"/>
    </location>
</feature>
<feature type="domain" description="Protein kinase" evidence="6">
    <location>
        <begin position="15"/>
        <end position="281"/>
    </location>
</feature>
<reference evidence="7 8" key="1">
    <citation type="submission" date="2021-11" db="EMBL/GenBank/DDBJ databases">
        <authorList>
            <person name="Liang Q."/>
            <person name="Mou H."/>
            <person name="Liu Z."/>
        </authorList>
    </citation>
    <scope>NUCLEOTIDE SEQUENCE [LARGE SCALE GENOMIC DNA]</scope>
    <source>
        <strain evidence="7 8">CHU3</strain>
    </source>
</reference>
<dbReference type="InterPro" id="IPR011009">
    <property type="entry name" value="Kinase-like_dom_sf"/>
</dbReference>
<proteinExistence type="predicted"/>
<protein>
    <recommendedName>
        <fullName evidence="6">Protein kinase domain-containing protein</fullName>
    </recommendedName>
</protein>
<evidence type="ECO:0000256" key="2">
    <source>
        <dbReference type="ARBA" id="ARBA00022741"/>
    </source>
</evidence>
<evidence type="ECO:0000256" key="1">
    <source>
        <dbReference type="ARBA" id="ARBA00022679"/>
    </source>
</evidence>
<keyword evidence="3" id="KW-0418">Kinase</keyword>
<evidence type="ECO:0000313" key="8">
    <source>
        <dbReference type="Proteomes" id="UP001209701"/>
    </source>
</evidence>
<dbReference type="PROSITE" id="PS50011">
    <property type="entry name" value="PROTEIN_KINASE_DOM"/>
    <property type="match status" value="1"/>
</dbReference>
<name>A0ABT2YEZ5_9BURK</name>
<accession>A0ABT2YEZ5</accession>
<dbReference type="EMBL" id="JAJIRN010000004">
    <property type="protein sequence ID" value="MCV2368624.1"/>
    <property type="molecule type" value="Genomic_DNA"/>
</dbReference>
<dbReference type="PANTHER" id="PTHR43289">
    <property type="entry name" value="MITOGEN-ACTIVATED PROTEIN KINASE KINASE KINASE 20-RELATED"/>
    <property type="match status" value="1"/>
</dbReference>
<dbReference type="InterPro" id="IPR000719">
    <property type="entry name" value="Prot_kinase_dom"/>
</dbReference>
<evidence type="ECO:0000256" key="4">
    <source>
        <dbReference type="ARBA" id="ARBA00022840"/>
    </source>
</evidence>
<organism evidence="7 8">
    <name type="scientific">Roseateles oligotrophus</name>
    <dbReference type="NCBI Taxonomy" id="1769250"/>
    <lineage>
        <taxon>Bacteria</taxon>
        <taxon>Pseudomonadati</taxon>
        <taxon>Pseudomonadota</taxon>
        <taxon>Betaproteobacteria</taxon>
        <taxon>Burkholderiales</taxon>
        <taxon>Sphaerotilaceae</taxon>
        <taxon>Roseateles</taxon>
    </lineage>
</organism>
<comment type="caution">
    <text evidence="7">The sequence shown here is derived from an EMBL/GenBank/DDBJ whole genome shotgun (WGS) entry which is preliminary data.</text>
</comment>
<sequence length="422" mass="44343">MPELTLPPPSPQALLREGAVLGVWRLRAALHGREASQSGQWYGARHALAADRNCNVLVLPRCERSAGIMLRFGDQVSDLGALSHEVIKVPTDSGITSDGQPYLIFDATDGQPIVRACSTRPLRERLRLVVQLCEALRYAHQQGWLLGEIDPSFLWVGSDNQLKLMGMGLLRMPDPADPFERGLGLGSAAGFASPEALAGEPPSFASEVFGLGMLLCLLVDGRLPSEQSPDADSHSPAASWPGLTALERFSLDALLRKAVAPQAARRYTGVEALAEDLRSWLAGEDHSALVLTPMPVTASTGAIAYESTVAVWPPRPATSRRALWAGLALAGMAVLSMGAYFGPQVWPQLMAANGTDGAAKASAATPAANMLKDAVLAANSTGKREPGMKPEIKRSPALPQVDAPAAMAASAPSLAAAGDAGE</sequence>
<keyword evidence="1" id="KW-0808">Transferase</keyword>
<feature type="region of interest" description="Disordered" evidence="5">
    <location>
        <begin position="379"/>
        <end position="405"/>
    </location>
</feature>
<dbReference type="RefSeq" id="WP_263571211.1">
    <property type="nucleotide sequence ID" value="NZ_JAJIRN010000004.1"/>
</dbReference>